<name>A0A426YHW3_ENSVE</name>
<protein>
    <submittedName>
        <fullName evidence="1">Uncharacterized protein</fullName>
    </submittedName>
</protein>
<gene>
    <name evidence="1" type="ORF">B296_00039828</name>
</gene>
<dbReference type="Proteomes" id="UP000287651">
    <property type="component" value="Unassembled WGS sequence"/>
</dbReference>
<accession>A0A426YHW3</accession>
<reference evidence="1 2" key="1">
    <citation type="journal article" date="2014" name="Agronomy (Basel)">
        <title>A Draft Genome Sequence for Ensete ventricosum, the Drought-Tolerant Tree Against Hunger.</title>
        <authorList>
            <person name="Harrison J."/>
            <person name="Moore K.A."/>
            <person name="Paszkiewicz K."/>
            <person name="Jones T."/>
            <person name="Grant M."/>
            <person name="Ambacheew D."/>
            <person name="Muzemil S."/>
            <person name="Studholme D.J."/>
        </authorList>
    </citation>
    <scope>NUCLEOTIDE SEQUENCE [LARGE SCALE GENOMIC DNA]</scope>
</reference>
<sequence length="93" mass="10109">MPSLFLCAPSTVAPLRPGGEELHGPLQVALQRKAASAPLESDDVCRPTVVGGAGVLVPPLRPRRATPGRAMVWRSWPRRLPRFLHRRHSSTSA</sequence>
<comment type="caution">
    <text evidence="1">The sequence shown here is derived from an EMBL/GenBank/DDBJ whole genome shotgun (WGS) entry which is preliminary data.</text>
</comment>
<organism evidence="1 2">
    <name type="scientific">Ensete ventricosum</name>
    <name type="common">Abyssinian banana</name>
    <name type="synonym">Musa ensete</name>
    <dbReference type="NCBI Taxonomy" id="4639"/>
    <lineage>
        <taxon>Eukaryota</taxon>
        <taxon>Viridiplantae</taxon>
        <taxon>Streptophyta</taxon>
        <taxon>Embryophyta</taxon>
        <taxon>Tracheophyta</taxon>
        <taxon>Spermatophyta</taxon>
        <taxon>Magnoliopsida</taxon>
        <taxon>Liliopsida</taxon>
        <taxon>Zingiberales</taxon>
        <taxon>Musaceae</taxon>
        <taxon>Ensete</taxon>
    </lineage>
</organism>
<dbReference type="EMBL" id="AMZH03012319">
    <property type="protein sequence ID" value="RRT51266.1"/>
    <property type="molecule type" value="Genomic_DNA"/>
</dbReference>
<evidence type="ECO:0000313" key="2">
    <source>
        <dbReference type="Proteomes" id="UP000287651"/>
    </source>
</evidence>
<evidence type="ECO:0000313" key="1">
    <source>
        <dbReference type="EMBL" id="RRT51266.1"/>
    </source>
</evidence>
<dbReference type="AlphaFoldDB" id="A0A426YHW3"/>
<proteinExistence type="predicted"/>